<sequence>MQYIAYLVTSRIYSNTALAWTAVSTFTAHTRSIWARFSGHHYW</sequence>
<proteinExistence type="predicted"/>
<reference evidence="1" key="2">
    <citation type="journal article" date="2015" name="Fish Shellfish Immunol.">
        <title>Early steps in the European eel (Anguilla anguilla)-Vibrio vulnificus interaction in the gills: Role of the RtxA13 toxin.</title>
        <authorList>
            <person name="Callol A."/>
            <person name="Pajuelo D."/>
            <person name="Ebbesson L."/>
            <person name="Teles M."/>
            <person name="MacKenzie S."/>
            <person name="Amaro C."/>
        </authorList>
    </citation>
    <scope>NUCLEOTIDE SEQUENCE</scope>
</reference>
<name>A0A0E9TBE7_ANGAN</name>
<evidence type="ECO:0000313" key="1">
    <source>
        <dbReference type="EMBL" id="JAH50732.1"/>
    </source>
</evidence>
<dbReference type="AlphaFoldDB" id="A0A0E9TBE7"/>
<accession>A0A0E9TBE7</accession>
<dbReference type="EMBL" id="GBXM01057845">
    <property type="protein sequence ID" value="JAH50732.1"/>
    <property type="molecule type" value="Transcribed_RNA"/>
</dbReference>
<protein>
    <submittedName>
        <fullName evidence="1">Uncharacterized protein</fullName>
    </submittedName>
</protein>
<reference evidence="1" key="1">
    <citation type="submission" date="2014-11" db="EMBL/GenBank/DDBJ databases">
        <authorList>
            <person name="Amaro Gonzalez C."/>
        </authorList>
    </citation>
    <scope>NUCLEOTIDE SEQUENCE</scope>
</reference>
<organism evidence="1">
    <name type="scientific">Anguilla anguilla</name>
    <name type="common">European freshwater eel</name>
    <name type="synonym">Muraena anguilla</name>
    <dbReference type="NCBI Taxonomy" id="7936"/>
    <lineage>
        <taxon>Eukaryota</taxon>
        <taxon>Metazoa</taxon>
        <taxon>Chordata</taxon>
        <taxon>Craniata</taxon>
        <taxon>Vertebrata</taxon>
        <taxon>Euteleostomi</taxon>
        <taxon>Actinopterygii</taxon>
        <taxon>Neopterygii</taxon>
        <taxon>Teleostei</taxon>
        <taxon>Anguilliformes</taxon>
        <taxon>Anguillidae</taxon>
        <taxon>Anguilla</taxon>
    </lineage>
</organism>